<accession>A0A6H1ZT21</accession>
<protein>
    <submittedName>
        <fullName evidence="1">Uncharacterized protein</fullName>
    </submittedName>
</protein>
<organism evidence="1">
    <name type="scientific">viral metagenome</name>
    <dbReference type="NCBI Taxonomy" id="1070528"/>
    <lineage>
        <taxon>unclassified sequences</taxon>
        <taxon>metagenomes</taxon>
        <taxon>organismal metagenomes</taxon>
    </lineage>
</organism>
<dbReference type="EMBL" id="MT144236">
    <property type="protein sequence ID" value="QJA51086.1"/>
    <property type="molecule type" value="Genomic_DNA"/>
</dbReference>
<dbReference type="AlphaFoldDB" id="A0A6H1ZT21"/>
<gene>
    <name evidence="1" type="ORF">TM448A01973_0018</name>
    <name evidence="2" type="ORF">TM448B02147_0005</name>
</gene>
<proteinExistence type="predicted"/>
<sequence>MKDKDLRQRNRTLLLANVDNCEHAVHSALIAVDKVIHHARGDWTNSGVEKSLTDVALQQIRIMLGQAIELLQGEVIAAVDGVNW</sequence>
<evidence type="ECO:0000313" key="1">
    <source>
        <dbReference type="EMBL" id="QJA51086.1"/>
    </source>
</evidence>
<dbReference type="EMBL" id="MT144882">
    <property type="protein sequence ID" value="QJI00869.1"/>
    <property type="molecule type" value="Genomic_DNA"/>
</dbReference>
<reference evidence="1" key="1">
    <citation type="submission" date="2020-03" db="EMBL/GenBank/DDBJ databases">
        <title>The deep terrestrial virosphere.</title>
        <authorList>
            <person name="Holmfeldt K."/>
            <person name="Nilsson E."/>
            <person name="Simone D."/>
            <person name="Lopez-Fernandez M."/>
            <person name="Wu X."/>
            <person name="de Brujin I."/>
            <person name="Lundin D."/>
            <person name="Andersson A."/>
            <person name="Bertilsson S."/>
            <person name="Dopson M."/>
        </authorList>
    </citation>
    <scope>NUCLEOTIDE SEQUENCE</scope>
    <source>
        <strain evidence="1">TM448A01973</strain>
        <strain evidence="2">TM448B02147</strain>
    </source>
</reference>
<evidence type="ECO:0000313" key="2">
    <source>
        <dbReference type="EMBL" id="QJI00869.1"/>
    </source>
</evidence>
<name>A0A6H1ZT21_9ZZZZ</name>